<accession>K2M5T9</accession>
<dbReference type="STRING" id="391937.NA2_17761"/>
<keyword evidence="8" id="KW-1185">Reference proteome</keyword>
<evidence type="ECO:0000256" key="5">
    <source>
        <dbReference type="ARBA" id="ARBA00022840"/>
    </source>
</evidence>
<dbReference type="EMBL" id="AMRM01000023">
    <property type="protein sequence ID" value="EKF17501.1"/>
    <property type="molecule type" value="Genomic_DNA"/>
</dbReference>
<dbReference type="InterPro" id="IPR003593">
    <property type="entry name" value="AAA+_ATPase"/>
</dbReference>
<keyword evidence="3" id="KW-0813">Transport</keyword>
<dbReference type="FunFam" id="3.40.50.300:FF:000016">
    <property type="entry name" value="Oligopeptide ABC transporter ATP-binding component"/>
    <property type="match status" value="1"/>
</dbReference>
<dbReference type="AlphaFoldDB" id="K2M5T9"/>
<dbReference type="InterPro" id="IPR013563">
    <property type="entry name" value="Oligopep_ABC_C"/>
</dbReference>
<reference evidence="7 8" key="1">
    <citation type="journal article" date="2012" name="J. Bacteriol.">
        <title>Genome Sequence of Nitratireductor pacificus Type Strain pht-3B.</title>
        <authorList>
            <person name="Lai Q."/>
            <person name="Li G."/>
            <person name="Shao Z."/>
        </authorList>
    </citation>
    <scope>NUCLEOTIDE SEQUENCE [LARGE SCALE GENOMIC DNA]</scope>
    <source>
        <strain evidence="8">pht-3B</strain>
    </source>
</reference>
<proteinExistence type="inferred from homology"/>
<dbReference type="Proteomes" id="UP000006786">
    <property type="component" value="Unassembled WGS sequence"/>
</dbReference>
<dbReference type="InterPro" id="IPR027417">
    <property type="entry name" value="P-loop_NTPase"/>
</dbReference>
<dbReference type="GO" id="GO:0005886">
    <property type="term" value="C:plasma membrane"/>
    <property type="evidence" value="ECO:0007669"/>
    <property type="project" value="UniProtKB-SubCell"/>
</dbReference>
<dbReference type="PATRIC" id="fig|391937.3.peg.3650"/>
<dbReference type="eggNOG" id="COG4608">
    <property type="taxonomic scope" value="Bacteria"/>
</dbReference>
<dbReference type="GO" id="GO:0015833">
    <property type="term" value="P:peptide transport"/>
    <property type="evidence" value="ECO:0007669"/>
    <property type="project" value="InterPro"/>
</dbReference>
<dbReference type="CDD" id="cd03257">
    <property type="entry name" value="ABC_NikE_OppD_transporters"/>
    <property type="match status" value="1"/>
</dbReference>
<dbReference type="SUPFAM" id="SSF52540">
    <property type="entry name" value="P-loop containing nucleoside triphosphate hydrolases"/>
    <property type="match status" value="1"/>
</dbReference>
<organism evidence="7 8">
    <name type="scientific">Nitratireductor pacificus pht-3B</name>
    <dbReference type="NCBI Taxonomy" id="391937"/>
    <lineage>
        <taxon>Bacteria</taxon>
        <taxon>Pseudomonadati</taxon>
        <taxon>Pseudomonadota</taxon>
        <taxon>Alphaproteobacteria</taxon>
        <taxon>Hyphomicrobiales</taxon>
        <taxon>Phyllobacteriaceae</taxon>
        <taxon>Nitratireductor</taxon>
    </lineage>
</organism>
<keyword evidence="5 7" id="KW-0067">ATP-binding</keyword>
<dbReference type="Pfam" id="PF00005">
    <property type="entry name" value="ABC_tran"/>
    <property type="match status" value="1"/>
</dbReference>
<dbReference type="GO" id="GO:0055085">
    <property type="term" value="P:transmembrane transport"/>
    <property type="evidence" value="ECO:0007669"/>
    <property type="project" value="UniProtKB-ARBA"/>
</dbReference>
<comment type="similarity">
    <text evidence="2">Belongs to the ABC transporter superfamily.</text>
</comment>
<sequence>MSEGPLLDIRGMTVSFRQQRSLTDVVRGAAPRAVQAVQNISLSLERGETLGLVGESGCGKTTLGRAILRLVDYQKGEVFYRGAAVGPLQGNALLSFRRSAQIVFQDPYASLNPRLTVGETLSEVLKVHGLCAPEQRMERVLALLETVGLSQDFVHRKPRQLSGGQCQRVGIARALAVEPEVIIADESVSALDVSIQAQILNLLIDLKEQRNLAMIFISHDLSVVRHVCASLAVMYLGRIVEYGPTEEVFANPRHPYTQALLSARPTMDGSSIRDGSLLAGEPPSPLSLPPGCAFHPRCAKAMSECRTVVPERRGVGTSHDCACLLYP</sequence>
<dbReference type="GO" id="GO:0016887">
    <property type="term" value="F:ATP hydrolysis activity"/>
    <property type="evidence" value="ECO:0007669"/>
    <property type="project" value="InterPro"/>
</dbReference>
<evidence type="ECO:0000256" key="1">
    <source>
        <dbReference type="ARBA" id="ARBA00004417"/>
    </source>
</evidence>
<dbReference type="InterPro" id="IPR017871">
    <property type="entry name" value="ABC_transporter-like_CS"/>
</dbReference>
<dbReference type="PROSITE" id="PS50893">
    <property type="entry name" value="ABC_TRANSPORTER_2"/>
    <property type="match status" value="1"/>
</dbReference>
<dbReference type="InterPro" id="IPR050319">
    <property type="entry name" value="ABC_transp_ATP-bind"/>
</dbReference>
<evidence type="ECO:0000256" key="2">
    <source>
        <dbReference type="ARBA" id="ARBA00005417"/>
    </source>
</evidence>
<feature type="domain" description="ABC transporter" evidence="6">
    <location>
        <begin position="20"/>
        <end position="261"/>
    </location>
</feature>
<evidence type="ECO:0000256" key="3">
    <source>
        <dbReference type="ARBA" id="ARBA00022448"/>
    </source>
</evidence>
<dbReference type="NCBIfam" id="TIGR01727">
    <property type="entry name" value="oligo_HPY"/>
    <property type="match status" value="1"/>
</dbReference>
<comment type="caution">
    <text evidence="7">The sequence shown here is derived from an EMBL/GenBank/DDBJ whole genome shotgun (WGS) entry which is preliminary data.</text>
</comment>
<dbReference type="PANTHER" id="PTHR43776:SF7">
    <property type="entry name" value="D,D-DIPEPTIDE TRANSPORT ATP-BINDING PROTEIN DDPF-RELATED"/>
    <property type="match status" value="1"/>
</dbReference>
<dbReference type="Gene3D" id="3.40.50.300">
    <property type="entry name" value="P-loop containing nucleotide triphosphate hydrolases"/>
    <property type="match status" value="1"/>
</dbReference>
<dbReference type="PROSITE" id="PS00211">
    <property type="entry name" value="ABC_TRANSPORTER_1"/>
    <property type="match status" value="1"/>
</dbReference>
<dbReference type="GO" id="GO:0005524">
    <property type="term" value="F:ATP binding"/>
    <property type="evidence" value="ECO:0007669"/>
    <property type="project" value="UniProtKB-KW"/>
</dbReference>
<dbReference type="Pfam" id="PF08352">
    <property type="entry name" value="oligo_HPY"/>
    <property type="match status" value="1"/>
</dbReference>
<dbReference type="InterPro" id="IPR003439">
    <property type="entry name" value="ABC_transporter-like_ATP-bd"/>
</dbReference>
<keyword evidence="4" id="KW-0547">Nucleotide-binding</keyword>
<evidence type="ECO:0000313" key="8">
    <source>
        <dbReference type="Proteomes" id="UP000006786"/>
    </source>
</evidence>
<evidence type="ECO:0000256" key="4">
    <source>
        <dbReference type="ARBA" id="ARBA00022741"/>
    </source>
</evidence>
<protein>
    <submittedName>
        <fullName evidence="7">Oligopeptide/dipeptide ABC transporter ATP-binding protein</fullName>
    </submittedName>
</protein>
<evidence type="ECO:0000313" key="7">
    <source>
        <dbReference type="EMBL" id="EKF17501.1"/>
    </source>
</evidence>
<dbReference type="SMART" id="SM00382">
    <property type="entry name" value="AAA"/>
    <property type="match status" value="1"/>
</dbReference>
<comment type="subcellular location">
    <subcellularLocation>
        <location evidence="1">Cell inner membrane</location>
        <topology evidence="1">Peripheral membrane protein</topology>
    </subcellularLocation>
</comment>
<gene>
    <name evidence="7" type="ORF">NA2_17761</name>
</gene>
<dbReference type="PANTHER" id="PTHR43776">
    <property type="entry name" value="TRANSPORT ATP-BINDING PROTEIN"/>
    <property type="match status" value="1"/>
</dbReference>
<dbReference type="RefSeq" id="WP_008598492.1">
    <property type="nucleotide sequence ID" value="NZ_AMRM01000023.1"/>
</dbReference>
<name>K2M5T9_9HYPH</name>
<evidence type="ECO:0000259" key="6">
    <source>
        <dbReference type="PROSITE" id="PS50893"/>
    </source>
</evidence>